<dbReference type="AlphaFoldDB" id="G4T3T9"/>
<evidence type="ECO:0008006" key="4">
    <source>
        <dbReference type="Google" id="ProtNLM"/>
    </source>
</evidence>
<proteinExistence type="predicted"/>
<feature type="chain" id="PRO_5003468422" description="Lipoprotein" evidence="1">
    <location>
        <begin position="21"/>
        <end position="196"/>
    </location>
</feature>
<feature type="signal peptide" evidence="1">
    <location>
        <begin position="1"/>
        <end position="20"/>
    </location>
</feature>
<dbReference type="Proteomes" id="UP000008315">
    <property type="component" value="Chromosome"/>
</dbReference>
<dbReference type="PROSITE" id="PS51257">
    <property type="entry name" value="PROKAR_LIPOPROTEIN"/>
    <property type="match status" value="1"/>
</dbReference>
<sequence length="196" mass="21642">MNPKVLAVMMIVSASLAACTAEPARDAVDEEIDAFTVYQADPMDVSEEVPSPTHVKEGRELSLVRVMEGGVCKNEREGVEGLFLLYADTDDVERIKITEGAQIFGDFEREIEAIAAMALQETVKGIYLGGDSIFPDSPTSQQNMLNEFELQFVDTIESAIDDFQQKTTLTIDILPFLPSLYFYSEGCELGHEETGE</sequence>
<dbReference type="RefSeq" id="WP_014149654.1">
    <property type="nucleotide sequence ID" value="NC_016112.1"/>
</dbReference>
<dbReference type="PATRIC" id="fig|271065.3.peg.3323"/>
<dbReference type="KEGG" id="mah:MEALZ_3229"/>
<evidence type="ECO:0000313" key="2">
    <source>
        <dbReference type="EMBL" id="CCE24894.1"/>
    </source>
</evidence>
<organism evidence="2 3">
    <name type="scientific">Methylotuvimicrobium alcaliphilum (strain DSM 19304 / NCIMB 14124 / VKM B-2133 / 20Z)</name>
    <name type="common">Methylomicrobium alcaliphilum</name>
    <dbReference type="NCBI Taxonomy" id="1091494"/>
    <lineage>
        <taxon>Bacteria</taxon>
        <taxon>Pseudomonadati</taxon>
        <taxon>Pseudomonadota</taxon>
        <taxon>Gammaproteobacteria</taxon>
        <taxon>Methylococcales</taxon>
        <taxon>Methylococcaceae</taxon>
        <taxon>Methylotuvimicrobium</taxon>
    </lineage>
</organism>
<dbReference type="STRING" id="1091494.MEALZ_3229"/>
<evidence type="ECO:0000256" key="1">
    <source>
        <dbReference type="SAM" id="SignalP"/>
    </source>
</evidence>
<dbReference type="HOGENOM" id="CLU_1382719_0_0_6"/>
<keyword evidence="3" id="KW-1185">Reference proteome</keyword>
<accession>G4T3T9</accession>
<keyword evidence="1" id="KW-0732">Signal</keyword>
<protein>
    <recommendedName>
        <fullName evidence="4">Lipoprotein</fullName>
    </recommendedName>
</protein>
<dbReference type="EMBL" id="FO082060">
    <property type="protein sequence ID" value="CCE24894.1"/>
    <property type="molecule type" value="Genomic_DNA"/>
</dbReference>
<name>G4T3T9_META2</name>
<evidence type="ECO:0000313" key="3">
    <source>
        <dbReference type="Proteomes" id="UP000008315"/>
    </source>
</evidence>
<gene>
    <name evidence="2" type="ordered locus">MEALZ_3229</name>
</gene>
<reference evidence="3" key="1">
    <citation type="journal article" date="2012" name="J. Bacteriol.">
        <title>Genome sequence of the haloalkaliphilic methanotrophic bacterium Methylomicrobium alcaliphilum 20Z.</title>
        <authorList>
            <person name="Vuilleumier S."/>
            <person name="Khmelenina V.N."/>
            <person name="Bringel F."/>
            <person name="Reshetnikov A.S."/>
            <person name="Lajus A."/>
            <person name="Mangenot S."/>
            <person name="Rouy Z."/>
            <person name="Op den Camp H.J."/>
            <person name="Jetten M.S."/>
            <person name="Dispirito A.A."/>
            <person name="Dunfield P."/>
            <person name="Klotz M.G."/>
            <person name="Semrau J.D."/>
            <person name="Stein L.Y."/>
            <person name="Barbe V."/>
            <person name="Medigue C."/>
            <person name="Trotsenko Y.A."/>
            <person name="Kalyuzhnaya M.G."/>
        </authorList>
    </citation>
    <scope>NUCLEOTIDE SEQUENCE [LARGE SCALE GENOMIC DNA]</scope>
    <source>
        <strain evidence="3">DSM 19304 / NCIMB 14124 / VKM B-2133 / 20Z</strain>
    </source>
</reference>